<feature type="region of interest" description="Disordered" evidence="1">
    <location>
        <begin position="188"/>
        <end position="207"/>
    </location>
</feature>
<protein>
    <submittedName>
        <fullName evidence="2">Uncharacterized protein</fullName>
    </submittedName>
</protein>
<keyword evidence="3" id="KW-1185">Reference proteome</keyword>
<proteinExistence type="predicted"/>
<sequence>MAMAPSATKMFGLRSALRLNPYILSRSPNIAATSTQASTAVTALLSAIQPTKTKLMSTGTSTTTIRAQSHRYFATTSSPSYSTPKLSASSSETSEDSMTPIPERAVISRETFQKLHKLSALNPPPPGSQEESDLMKGLSDLIHLMDRVKSVELPESVDERAGLLVEGIGIGEVLISDRDQDQDQAIIGGSSSGGVHGLAGKDKNPIETTEKRGKELLGWATNRVGDFYASRIQTKS</sequence>
<organism evidence="2 3">
    <name type="scientific">Kwoniella heveanensis BCC8398</name>
    <dbReference type="NCBI Taxonomy" id="1296120"/>
    <lineage>
        <taxon>Eukaryota</taxon>
        <taxon>Fungi</taxon>
        <taxon>Dikarya</taxon>
        <taxon>Basidiomycota</taxon>
        <taxon>Agaricomycotina</taxon>
        <taxon>Tremellomycetes</taxon>
        <taxon>Tremellales</taxon>
        <taxon>Cryptococcaceae</taxon>
        <taxon>Kwoniella</taxon>
    </lineage>
</organism>
<dbReference type="AlphaFoldDB" id="A0A1B9GVJ0"/>
<dbReference type="EMBL" id="KI669500">
    <property type="protein sequence ID" value="OCF35043.1"/>
    <property type="molecule type" value="Genomic_DNA"/>
</dbReference>
<name>A0A1B9GVJ0_9TREE</name>
<feature type="compositionally biased region" description="Low complexity" evidence="1">
    <location>
        <begin position="82"/>
        <end position="92"/>
    </location>
</feature>
<evidence type="ECO:0000313" key="2">
    <source>
        <dbReference type="EMBL" id="OCF35043.1"/>
    </source>
</evidence>
<accession>A0A1B9GVJ0</accession>
<reference evidence="2 3" key="1">
    <citation type="submission" date="2013-07" db="EMBL/GenBank/DDBJ databases">
        <title>The Genome Sequence of Cryptococcus heveanensis BCC8398.</title>
        <authorList>
            <consortium name="The Broad Institute Genome Sequencing Platform"/>
            <person name="Cuomo C."/>
            <person name="Litvintseva A."/>
            <person name="Chen Y."/>
            <person name="Heitman J."/>
            <person name="Sun S."/>
            <person name="Springer D."/>
            <person name="Dromer F."/>
            <person name="Young S.K."/>
            <person name="Zeng Q."/>
            <person name="Gargeya S."/>
            <person name="Fitzgerald M."/>
            <person name="Abouelleil A."/>
            <person name="Alvarado L."/>
            <person name="Berlin A.M."/>
            <person name="Chapman S.B."/>
            <person name="Dewar J."/>
            <person name="Goldberg J."/>
            <person name="Griggs A."/>
            <person name="Gujja S."/>
            <person name="Hansen M."/>
            <person name="Howarth C."/>
            <person name="Imamovic A."/>
            <person name="Larimer J."/>
            <person name="McCowan C."/>
            <person name="Murphy C."/>
            <person name="Pearson M."/>
            <person name="Priest M."/>
            <person name="Roberts A."/>
            <person name="Saif S."/>
            <person name="Shea T."/>
            <person name="Sykes S."/>
            <person name="Wortman J."/>
            <person name="Nusbaum C."/>
            <person name="Birren B."/>
        </authorList>
    </citation>
    <scope>NUCLEOTIDE SEQUENCE [LARGE SCALE GENOMIC DNA]</scope>
    <source>
        <strain evidence="2 3">BCC8398</strain>
    </source>
</reference>
<evidence type="ECO:0000256" key="1">
    <source>
        <dbReference type="SAM" id="MobiDB-lite"/>
    </source>
</evidence>
<gene>
    <name evidence="2" type="ORF">I316_03083</name>
</gene>
<evidence type="ECO:0000313" key="3">
    <source>
        <dbReference type="Proteomes" id="UP000092666"/>
    </source>
</evidence>
<dbReference type="Proteomes" id="UP000092666">
    <property type="component" value="Unassembled WGS sequence"/>
</dbReference>
<dbReference type="OrthoDB" id="5522061at2759"/>
<feature type="region of interest" description="Disordered" evidence="1">
    <location>
        <begin position="75"/>
        <end position="99"/>
    </location>
</feature>
<reference evidence="3" key="2">
    <citation type="submission" date="2013-12" db="EMBL/GenBank/DDBJ databases">
        <title>Evolution of pathogenesis and genome organization in the Tremellales.</title>
        <authorList>
            <person name="Cuomo C."/>
            <person name="Litvintseva A."/>
            <person name="Heitman J."/>
            <person name="Chen Y."/>
            <person name="Sun S."/>
            <person name="Springer D."/>
            <person name="Dromer F."/>
            <person name="Young S."/>
            <person name="Zeng Q."/>
            <person name="Chapman S."/>
            <person name="Gujja S."/>
            <person name="Saif S."/>
            <person name="Birren B."/>
        </authorList>
    </citation>
    <scope>NUCLEOTIDE SEQUENCE [LARGE SCALE GENOMIC DNA]</scope>
    <source>
        <strain evidence="3">BCC8398</strain>
    </source>
</reference>